<keyword evidence="2" id="KW-1185">Reference proteome</keyword>
<accession>A0A363ULM3</accession>
<dbReference type="RefSeq" id="WP_109720100.1">
    <property type="nucleotide sequence ID" value="NZ_QEQK01000006.1"/>
</dbReference>
<dbReference type="Proteomes" id="UP000251800">
    <property type="component" value="Unassembled WGS sequence"/>
</dbReference>
<sequence>MDNHAKVGESTERRGEHAPEFILVAEAAILRAFRERLFSKHAPLSAVDLLRRVALRVPLRQSDLETALDHLIAAHAIEPVGDTDDDRVQLTDAGRDRVSKLGFGIRPNRNDWRALAQCMRQVEMRLGANVEQMAAR</sequence>
<evidence type="ECO:0000313" key="1">
    <source>
        <dbReference type="EMBL" id="PWN56329.1"/>
    </source>
</evidence>
<evidence type="ECO:0000313" key="2">
    <source>
        <dbReference type="Proteomes" id="UP000251800"/>
    </source>
</evidence>
<proteinExistence type="predicted"/>
<dbReference type="EMBL" id="QEQK01000006">
    <property type="protein sequence ID" value="PWN56329.1"/>
    <property type="molecule type" value="Genomic_DNA"/>
</dbReference>
<comment type="caution">
    <text evidence="1">The sequence shown here is derived from an EMBL/GenBank/DDBJ whole genome shotgun (WGS) entry which is preliminary data.</text>
</comment>
<protein>
    <submittedName>
        <fullName evidence="1">Uncharacterized protein</fullName>
    </submittedName>
</protein>
<reference evidence="1 2" key="1">
    <citation type="submission" date="2018-05" db="EMBL/GenBank/DDBJ databases">
        <title>Abyssibacter profundi OUC007T gen. nov., sp. nov, a marine bacterium isolated from seawater of the Mariana Trench.</title>
        <authorList>
            <person name="Zhou S."/>
        </authorList>
    </citation>
    <scope>NUCLEOTIDE SEQUENCE [LARGE SCALE GENOMIC DNA]</scope>
    <source>
        <strain evidence="1 2">OUC007</strain>
    </source>
</reference>
<organism evidence="1 2">
    <name type="scientific">Abyssibacter profundi</name>
    <dbReference type="NCBI Taxonomy" id="2182787"/>
    <lineage>
        <taxon>Bacteria</taxon>
        <taxon>Pseudomonadati</taxon>
        <taxon>Pseudomonadota</taxon>
        <taxon>Gammaproteobacteria</taxon>
        <taxon>Chromatiales</taxon>
        <taxon>Oceanococcaceae</taxon>
        <taxon>Abyssibacter</taxon>
    </lineage>
</organism>
<gene>
    <name evidence="1" type="ORF">DEH80_08695</name>
</gene>
<dbReference type="AlphaFoldDB" id="A0A363ULM3"/>
<name>A0A363ULM3_9GAMM</name>